<dbReference type="EMBL" id="LFZO01000004">
    <property type="protein sequence ID" value="KXT18744.1"/>
    <property type="molecule type" value="Genomic_DNA"/>
</dbReference>
<organism evidence="1 2">
    <name type="scientific">Pseudocercospora musae</name>
    <dbReference type="NCBI Taxonomy" id="113226"/>
    <lineage>
        <taxon>Eukaryota</taxon>
        <taxon>Fungi</taxon>
        <taxon>Dikarya</taxon>
        <taxon>Ascomycota</taxon>
        <taxon>Pezizomycotina</taxon>
        <taxon>Dothideomycetes</taxon>
        <taxon>Dothideomycetidae</taxon>
        <taxon>Mycosphaerellales</taxon>
        <taxon>Mycosphaerellaceae</taxon>
        <taxon>Pseudocercospora</taxon>
    </lineage>
</organism>
<accession>A0A139IW31</accession>
<evidence type="ECO:0008006" key="3">
    <source>
        <dbReference type="Google" id="ProtNLM"/>
    </source>
</evidence>
<dbReference type="AlphaFoldDB" id="A0A139IW31"/>
<dbReference type="OrthoDB" id="10262326at2759"/>
<evidence type="ECO:0000313" key="1">
    <source>
        <dbReference type="EMBL" id="KXT18744.1"/>
    </source>
</evidence>
<reference evidence="1 2" key="1">
    <citation type="submission" date="2015-07" db="EMBL/GenBank/DDBJ databases">
        <title>Comparative genomics of the Sigatoka disease complex on banana suggests a link between parallel evolutionary changes in Pseudocercospora fijiensis and Pseudocercospora eumusae and increased virulence on the banana host.</title>
        <authorList>
            <person name="Chang T.-C."/>
            <person name="Salvucci A."/>
            <person name="Crous P.W."/>
            <person name="Stergiopoulos I."/>
        </authorList>
    </citation>
    <scope>NUCLEOTIDE SEQUENCE [LARGE SCALE GENOMIC DNA]</scope>
    <source>
        <strain evidence="1 2">CBS 116634</strain>
    </source>
</reference>
<evidence type="ECO:0000313" key="2">
    <source>
        <dbReference type="Proteomes" id="UP000073492"/>
    </source>
</evidence>
<dbReference type="Gene3D" id="3.90.1300.10">
    <property type="entry name" value="Amidase signature (AS) domain"/>
    <property type="match status" value="1"/>
</dbReference>
<dbReference type="PANTHER" id="PTHR42678:SF11">
    <property type="entry name" value="AMIDASE FAMILY PROTEIN"/>
    <property type="match status" value="1"/>
</dbReference>
<dbReference type="InterPro" id="IPR036928">
    <property type="entry name" value="AS_sf"/>
</dbReference>
<comment type="caution">
    <text evidence="1">The sequence shown here is derived from an EMBL/GenBank/DDBJ whole genome shotgun (WGS) entry which is preliminary data.</text>
</comment>
<protein>
    <recommendedName>
        <fullName evidence="3">Amidase domain-containing protein</fullName>
    </recommendedName>
</protein>
<dbReference type="STRING" id="113226.A0A139IW31"/>
<proteinExistence type="predicted"/>
<gene>
    <name evidence="1" type="ORF">AC579_2677</name>
</gene>
<name>A0A139IW31_9PEZI</name>
<sequence length="251" mass="26862">MSIASRSNTLLGLLSCSLEWNTRTSSKQAWMDQHEIDLVAFPAAGDVGRADVYTNDASARHALQNAVKYSNGNRAMRHMGVPTVAVTMGLLEQSSMPVNLTFAGKHGQDVDLLRYAYAFEQQTKRRIAPSVTPALESDGVALKTMPHSVLADEELSLEIASAKRVGETEVEVTGSVSSGAMVEVFVDGKILLESDVTVSGGQWSAKSTFIPFEPPKALYGGVGKVVSHVVIVVLARDGGRATGKLIFVNQK</sequence>
<dbReference type="Proteomes" id="UP000073492">
    <property type="component" value="Unassembled WGS sequence"/>
</dbReference>
<dbReference type="PANTHER" id="PTHR42678">
    <property type="entry name" value="AMIDASE"/>
    <property type="match status" value="1"/>
</dbReference>
<keyword evidence="2" id="KW-1185">Reference proteome</keyword>
<dbReference type="SUPFAM" id="SSF75304">
    <property type="entry name" value="Amidase signature (AS) enzymes"/>
    <property type="match status" value="1"/>
</dbReference>